<reference evidence="1 2" key="1">
    <citation type="submission" date="2024-01" db="EMBL/GenBank/DDBJ databases">
        <title>novel species in genus Adlercreutzia.</title>
        <authorList>
            <person name="Liu X."/>
        </authorList>
    </citation>
    <scope>NUCLEOTIDE SEQUENCE [LARGE SCALE GENOMIC DNA]</scope>
    <source>
        <strain evidence="1 2">R22</strain>
    </source>
</reference>
<keyword evidence="2" id="KW-1185">Reference proteome</keyword>
<evidence type="ECO:0008006" key="3">
    <source>
        <dbReference type="Google" id="ProtNLM"/>
    </source>
</evidence>
<comment type="caution">
    <text evidence="1">The sequence shown here is derived from an EMBL/GenBank/DDBJ whole genome shotgun (WGS) entry which is preliminary data.</text>
</comment>
<dbReference type="EMBL" id="JAYMFH010000001">
    <property type="protein sequence ID" value="MEC4294032.1"/>
    <property type="molecule type" value="Genomic_DNA"/>
</dbReference>
<evidence type="ECO:0000313" key="2">
    <source>
        <dbReference type="Proteomes" id="UP001343724"/>
    </source>
</evidence>
<dbReference type="RefSeq" id="WP_326454272.1">
    <property type="nucleotide sequence ID" value="NZ_JAYMFH010000001.1"/>
</dbReference>
<evidence type="ECO:0000313" key="1">
    <source>
        <dbReference type="EMBL" id="MEC4294032.1"/>
    </source>
</evidence>
<accession>A0ABU6IW16</accession>
<name>A0ABU6IW16_9ACTN</name>
<organism evidence="1 2">
    <name type="scientific">Adlercreutzia shanghongiae</name>
    <dbReference type="NCBI Taxonomy" id="3111773"/>
    <lineage>
        <taxon>Bacteria</taxon>
        <taxon>Bacillati</taxon>
        <taxon>Actinomycetota</taxon>
        <taxon>Coriobacteriia</taxon>
        <taxon>Eggerthellales</taxon>
        <taxon>Eggerthellaceae</taxon>
        <taxon>Adlercreutzia</taxon>
    </lineage>
</organism>
<gene>
    <name evidence="1" type="ORF">VJ920_01745</name>
</gene>
<dbReference type="Proteomes" id="UP001343724">
    <property type="component" value="Unassembled WGS sequence"/>
</dbReference>
<sequence length="60" mass="7000">MATPAQVAATTKYIKNHTRRFTIQFHKDNEADVISYLESQGNVTQYIKQLVRDDMARKEK</sequence>
<protein>
    <recommendedName>
        <fullName evidence="3">Antitoxin</fullName>
    </recommendedName>
</protein>
<proteinExistence type="predicted"/>